<sequence length="146" mass="16184">MITALGFGVFSWSSLKTAIGGEGGSSLAEVTSGGFIWITITSGVIFTTMHVQDLKDVLDDKARGRKMAPLLLGEKAAQWTLVILILLWSSACAWFWGAWIMGSITAIFGNYIAWRCLHLHGNVEDRKTWQMWCEWTALISLMSLGR</sequence>
<evidence type="ECO:0000313" key="6">
    <source>
        <dbReference type="EMBL" id="CAG8975656.1"/>
    </source>
</evidence>
<keyword evidence="4 5" id="KW-0472">Membrane</keyword>
<dbReference type="Proteomes" id="UP000701801">
    <property type="component" value="Unassembled WGS sequence"/>
</dbReference>
<evidence type="ECO:0000313" key="7">
    <source>
        <dbReference type="Proteomes" id="UP000701801"/>
    </source>
</evidence>
<feature type="transmembrane region" description="Helical" evidence="5">
    <location>
        <begin position="70"/>
        <end position="88"/>
    </location>
</feature>
<dbReference type="GO" id="GO:0016020">
    <property type="term" value="C:membrane"/>
    <property type="evidence" value="ECO:0007669"/>
    <property type="project" value="UniProtKB-SubCell"/>
</dbReference>
<protein>
    <recommendedName>
        <fullName evidence="8">UbiA prenyltransferase</fullName>
    </recommendedName>
</protein>
<gene>
    <name evidence="6" type="ORF">HYALB_00008415</name>
</gene>
<dbReference type="Pfam" id="PF01040">
    <property type="entry name" value="UbiA"/>
    <property type="match status" value="1"/>
</dbReference>
<dbReference type="EMBL" id="CAJVRM010000144">
    <property type="protein sequence ID" value="CAG8975656.1"/>
    <property type="molecule type" value="Genomic_DNA"/>
</dbReference>
<organism evidence="6 7">
    <name type="scientific">Hymenoscyphus albidus</name>
    <dbReference type="NCBI Taxonomy" id="595503"/>
    <lineage>
        <taxon>Eukaryota</taxon>
        <taxon>Fungi</taxon>
        <taxon>Dikarya</taxon>
        <taxon>Ascomycota</taxon>
        <taxon>Pezizomycotina</taxon>
        <taxon>Leotiomycetes</taxon>
        <taxon>Helotiales</taxon>
        <taxon>Helotiaceae</taxon>
        <taxon>Hymenoscyphus</taxon>
    </lineage>
</organism>
<keyword evidence="3 5" id="KW-1133">Transmembrane helix</keyword>
<dbReference type="AlphaFoldDB" id="A0A9N9LN91"/>
<reference evidence="6" key="1">
    <citation type="submission" date="2021-07" db="EMBL/GenBank/DDBJ databases">
        <authorList>
            <person name="Durling M."/>
        </authorList>
    </citation>
    <scope>NUCLEOTIDE SEQUENCE</scope>
</reference>
<evidence type="ECO:0000256" key="5">
    <source>
        <dbReference type="SAM" id="Phobius"/>
    </source>
</evidence>
<comment type="caution">
    <text evidence="6">The sequence shown here is derived from an EMBL/GenBank/DDBJ whole genome shotgun (WGS) entry which is preliminary data.</text>
</comment>
<dbReference type="OrthoDB" id="434972at2759"/>
<evidence type="ECO:0000256" key="2">
    <source>
        <dbReference type="ARBA" id="ARBA00022692"/>
    </source>
</evidence>
<keyword evidence="2 5" id="KW-0812">Transmembrane</keyword>
<evidence type="ECO:0000256" key="4">
    <source>
        <dbReference type="ARBA" id="ARBA00023136"/>
    </source>
</evidence>
<keyword evidence="7" id="KW-1185">Reference proteome</keyword>
<name>A0A9N9LN91_9HELO</name>
<evidence type="ECO:0008006" key="8">
    <source>
        <dbReference type="Google" id="ProtNLM"/>
    </source>
</evidence>
<evidence type="ECO:0000256" key="1">
    <source>
        <dbReference type="ARBA" id="ARBA00004141"/>
    </source>
</evidence>
<comment type="subcellular location">
    <subcellularLocation>
        <location evidence="1">Membrane</location>
        <topology evidence="1">Multi-pass membrane protein</topology>
    </subcellularLocation>
</comment>
<accession>A0A9N9LN91</accession>
<proteinExistence type="predicted"/>
<dbReference type="GO" id="GO:0016765">
    <property type="term" value="F:transferase activity, transferring alkyl or aryl (other than methyl) groups"/>
    <property type="evidence" value="ECO:0007669"/>
    <property type="project" value="InterPro"/>
</dbReference>
<dbReference type="InterPro" id="IPR000537">
    <property type="entry name" value="UbiA_prenyltransferase"/>
</dbReference>
<evidence type="ECO:0000256" key="3">
    <source>
        <dbReference type="ARBA" id="ARBA00022989"/>
    </source>
</evidence>